<feature type="domain" description="Porin" evidence="1">
    <location>
        <begin position="1"/>
        <end position="182"/>
    </location>
</feature>
<evidence type="ECO:0000259" key="1">
    <source>
        <dbReference type="Pfam" id="PF13609"/>
    </source>
</evidence>
<dbReference type="Gene3D" id="2.40.160.10">
    <property type="entry name" value="Porin"/>
    <property type="match status" value="1"/>
</dbReference>
<protein>
    <submittedName>
        <fullName evidence="2">Porin</fullName>
    </submittedName>
</protein>
<sequence>MNGFTVGASVNLNPTYRREKASDTPSAGNDRFDDLSFRNEWEAGIRWSGDLPSGDNLALGLTHGRACITTATCHDGNMASAMLTRDLGGNRLRGSLALFNMEYDRVGPEVRTGDDEWGFHLGADYQVGKWTYALNYIRAFNPKNGPALMDSAAPHNWAVSLGADCKIAETMDLGVGVVRASNGRGEKVNEVGMSLTYRFNARVNRDNSFADATSGMFR</sequence>
<dbReference type="Proteomes" id="UP001218412">
    <property type="component" value="Chromosome"/>
</dbReference>
<dbReference type="InterPro" id="IPR033900">
    <property type="entry name" value="Gram_neg_porin_domain"/>
</dbReference>
<evidence type="ECO:0000313" key="3">
    <source>
        <dbReference type="Proteomes" id="UP001218412"/>
    </source>
</evidence>
<gene>
    <name evidence="2" type="ORF">JHW45_15595</name>
</gene>
<dbReference type="InterPro" id="IPR023614">
    <property type="entry name" value="Porin_dom_sf"/>
</dbReference>
<proteinExistence type="predicted"/>
<dbReference type="SUPFAM" id="SSF56935">
    <property type="entry name" value="Porins"/>
    <property type="match status" value="1"/>
</dbReference>
<accession>A0ABY7SUE8</accession>
<keyword evidence="3" id="KW-1185">Reference proteome</keyword>
<name>A0ABY7SUE8_9RHOB</name>
<reference evidence="2 3" key="1">
    <citation type="submission" date="2021-01" db="EMBL/GenBank/DDBJ databases">
        <title>Biogeographic distribution of Paracoccus.</title>
        <authorList>
            <person name="Hollensteiner J."/>
            <person name="Leineberger J."/>
            <person name="Brinkhoff T."/>
            <person name="Daniel R."/>
        </authorList>
    </citation>
    <scope>NUCLEOTIDE SEQUENCE [LARGE SCALE GENOMIC DNA]</scope>
    <source>
        <strain evidence="2 3">LMG25392</strain>
    </source>
</reference>
<organism evidence="2 3">
    <name type="scientific">Paracoccus stylophorae</name>
    <dbReference type="NCBI Taxonomy" id="659350"/>
    <lineage>
        <taxon>Bacteria</taxon>
        <taxon>Pseudomonadati</taxon>
        <taxon>Pseudomonadota</taxon>
        <taxon>Alphaproteobacteria</taxon>
        <taxon>Rhodobacterales</taxon>
        <taxon>Paracoccaceae</taxon>
        <taxon>Paracoccus</taxon>
    </lineage>
</organism>
<evidence type="ECO:0000313" key="2">
    <source>
        <dbReference type="EMBL" id="WCR10459.1"/>
    </source>
</evidence>
<dbReference type="Pfam" id="PF13609">
    <property type="entry name" value="Porin_4"/>
    <property type="match status" value="1"/>
</dbReference>
<dbReference type="EMBL" id="CP067134">
    <property type="protein sequence ID" value="WCR10459.1"/>
    <property type="molecule type" value="Genomic_DNA"/>
</dbReference>